<protein>
    <recommendedName>
        <fullName evidence="2">small monomeric GTPase</fullName>
        <ecNumber evidence="2">3.6.5.2</ecNumber>
    </recommendedName>
</protein>
<dbReference type="InterPro" id="IPR001806">
    <property type="entry name" value="Small_GTPase"/>
</dbReference>
<dbReference type="AlphaFoldDB" id="A0A084VWW7"/>
<evidence type="ECO:0000313" key="7">
    <source>
        <dbReference type="EnsemblMetazoa" id="ASIC010168-PA"/>
    </source>
</evidence>
<dbReference type="EMBL" id="KE525186">
    <property type="protein sequence ID" value="KFB42461.1"/>
    <property type="molecule type" value="Genomic_DNA"/>
</dbReference>
<proteinExistence type="inferred from homology"/>
<dbReference type="SUPFAM" id="SSF52540">
    <property type="entry name" value="P-loop containing nucleoside triphosphate hydrolases"/>
    <property type="match status" value="1"/>
</dbReference>
<gene>
    <name evidence="6" type="ORF">ZHAS_00010168</name>
</gene>
<reference evidence="6 8" key="1">
    <citation type="journal article" date="2014" name="BMC Genomics">
        <title>Genome sequence of Anopheles sinensis provides insight into genetics basis of mosquito competence for malaria parasites.</title>
        <authorList>
            <person name="Zhou D."/>
            <person name="Zhang D."/>
            <person name="Ding G."/>
            <person name="Shi L."/>
            <person name="Hou Q."/>
            <person name="Ye Y."/>
            <person name="Xu Y."/>
            <person name="Zhou H."/>
            <person name="Xiong C."/>
            <person name="Li S."/>
            <person name="Yu J."/>
            <person name="Hong S."/>
            <person name="Yu X."/>
            <person name="Zou P."/>
            <person name="Chen C."/>
            <person name="Chang X."/>
            <person name="Wang W."/>
            <person name="Lv Y."/>
            <person name="Sun Y."/>
            <person name="Ma L."/>
            <person name="Shen B."/>
            <person name="Zhu C."/>
        </authorList>
    </citation>
    <scope>NUCLEOTIDE SEQUENCE [LARGE SCALE GENOMIC DNA]</scope>
</reference>
<dbReference type="STRING" id="74873.A0A084VWW7"/>
<evidence type="ECO:0000313" key="6">
    <source>
        <dbReference type="EMBL" id="KFB42461.1"/>
    </source>
</evidence>
<evidence type="ECO:0000256" key="3">
    <source>
        <dbReference type="ARBA" id="ARBA00022801"/>
    </source>
</evidence>
<feature type="compositionally biased region" description="Low complexity" evidence="5">
    <location>
        <begin position="50"/>
        <end position="60"/>
    </location>
</feature>
<dbReference type="EnsemblMetazoa" id="ASIC010168-RA">
    <property type="protein sequence ID" value="ASIC010168-PA"/>
    <property type="gene ID" value="ASIC010168"/>
</dbReference>
<dbReference type="SMART" id="SM00173">
    <property type="entry name" value="RAS"/>
    <property type="match status" value="1"/>
</dbReference>
<evidence type="ECO:0000313" key="8">
    <source>
        <dbReference type="Proteomes" id="UP000030765"/>
    </source>
</evidence>
<comment type="catalytic activity">
    <reaction evidence="4">
        <text>GTP + H2O = GDP + phosphate + H(+)</text>
        <dbReference type="Rhea" id="RHEA:19669"/>
        <dbReference type="ChEBI" id="CHEBI:15377"/>
        <dbReference type="ChEBI" id="CHEBI:15378"/>
        <dbReference type="ChEBI" id="CHEBI:37565"/>
        <dbReference type="ChEBI" id="CHEBI:43474"/>
        <dbReference type="ChEBI" id="CHEBI:58189"/>
        <dbReference type="EC" id="3.6.5.2"/>
    </reaction>
</comment>
<sequence>MSAVAIARHGNRWVQRKQFRARNSRTDPQRAEVVDASHRSGRTENEQPHPASSISTATSPISEGAHFRNSSVYGRWCNVICTAGIIDWQPSAPTYWAGSQIRNCGRSKCHRIGVRLRTSSDEEKTPTSIVFDFGRSFEPKLTNPTTNNETPACKDRKAGQTFTLPEPKRIEEELVKLAAKGMFSVRETRNFSTSDGNLQRYTKTIAGPDKSVLTEGLGPMLGEVELPTAMDDRPEDLNTDPSAPAEEKLEELIEPSPPRSNGRTGYCWCTPSPTRVPGNYIRKAKEELAGDTPVALVGNKVDMVHLRQVSTEEGEILAKDLECKFFEISTAEHVYQVVKAFLELCRDVLTAKRKSKQSFIDKIDRMLSGSRTYNRGKSDSISPKD</sequence>
<dbReference type="EMBL" id="ATLV01017769">
    <property type="status" value="NOT_ANNOTATED_CDS"/>
    <property type="molecule type" value="Genomic_DNA"/>
</dbReference>
<dbReference type="EC" id="3.6.5.2" evidence="2"/>
<accession>A0A084VWW7</accession>
<dbReference type="GO" id="GO:0005525">
    <property type="term" value="F:GTP binding"/>
    <property type="evidence" value="ECO:0007669"/>
    <property type="project" value="InterPro"/>
</dbReference>
<dbReference type="SMART" id="SM00175">
    <property type="entry name" value="RAB"/>
    <property type="match status" value="1"/>
</dbReference>
<organism evidence="6">
    <name type="scientific">Anopheles sinensis</name>
    <name type="common">Mosquito</name>
    <dbReference type="NCBI Taxonomy" id="74873"/>
    <lineage>
        <taxon>Eukaryota</taxon>
        <taxon>Metazoa</taxon>
        <taxon>Ecdysozoa</taxon>
        <taxon>Arthropoda</taxon>
        <taxon>Hexapoda</taxon>
        <taxon>Insecta</taxon>
        <taxon>Pterygota</taxon>
        <taxon>Neoptera</taxon>
        <taxon>Endopterygota</taxon>
        <taxon>Diptera</taxon>
        <taxon>Nematocera</taxon>
        <taxon>Culicoidea</taxon>
        <taxon>Culicidae</taxon>
        <taxon>Anophelinae</taxon>
        <taxon>Anopheles</taxon>
    </lineage>
</organism>
<reference evidence="7" key="2">
    <citation type="submission" date="2020-05" db="UniProtKB">
        <authorList>
            <consortium name="EnsemblMetazoa"/>
        </authorList>
    </citation>
    <scope>IDENTIFICATION</scope>
</reference>
<dbReference type="OrthoDB" id="18798at2759"/>
<evidence type="ECO:0000256" key="4">
    <source>
        <dbReference type="ARBA" id="ARBA00048098"/>
    </source>
</evidence>
<dbReference type="InterPro" id="IPR027417">
    <property type="entry name" value="P-loop_NTPase"/>
</dbReference>
<keyword evidence="3" id="KW-0378">Hydrolase</keyword>
<dbReference type="PANTHER" id="PTHR45704">
    <property type="entry name" value="RAS-LIKE FAMILY MEMBER 11"/>
    <property type="match status" value="1"/>
</dbReference>
<evidence type="ECO:0000256" key="1">
    <source>
        <dbReference type="ARBA" id="ARBA00008344"/>
    </source>
</evidence>
<dbReference type="GO" id="GO:0003925">
    <property type="term" value="F:G protein activity"/>
    <property type="evidence" value="ECO:0007669"/>
    <property type="project" value="UniProtKB-EC"/>
</dbReference>
<keyword evidence="8" id="KW-1185">Reference proteome</keyword>
<comment type="similarity">
    <text evidence="1">Belongs to the small GTPase superfamily. Ras family.</text>
</comment>
<feature type="region of interest" description="Disordered" evidence="5">
    <location>
        <begin position="230"/>
        <end position="265"/>
    </location>
</feature>
<dbReference type="InterPro" id="IPR051065">
    <property type="entry name" value="Ras-related_GTPase"/>
</dbReference>
<name>A0A084VWW7_ANOSI</name>
<dbReference type="Pfam" id="PF00071">
    <property type="entry name" value="Ras"/>
    <property type="match status" value="1"/>
</dbReference>
<feature type="region of interest" description="Disordered" evidence="5">
    <location>
        <begin position="17"/>
        <end position="60"/>
    </location>
</feature>
<feature type="compositionally biased region" description="Basic and acidic residues" evidence="5">
    <location>
        <begin position="24"/>
        <end position="47"/>
    </location>
</feature>
<dbReference type="VEuPathDB" id="VectorBase:ASIC010168"/>
<dbReference type="Proteomes" id="UP000030765">
    <property type="component" value="Unassembled WGS sequence"/>
</dbReference>
<dbReference type="Gene3D" id="3.40.50.300">
    <property type="entry name" value="P-loop containing nucleotide triphosphate hydrolases"/>
    <property type="match status" value="1"/>
</dbReference>
<evidence type="ECO:0000256" key="5">
    <source>
        <dbReference type="SAM" id="MobiDB-lite"/>
    </source>
</evidence>
<evidence type="ECO:0000256" key="2">
    <source>
        <dbReference type="ARBA" id="ARBA00011984"/>
    </source>
</evidence>